<dbReference type="Gene3D" id="2.40.10.10">
    <property type="entry name" value="Trypsin-like serine proteases"/>
    <property type="match status" value="3"/>
</dbReference>
<evidence type="ECO:0000256" key="1">
    <source>
        <dbReference type="ARBA" id="ARBA00004239"/>
    </source>
</evidence>
<evidence type="ECO:0000256" key="6">
    <source>
        <dbReference type="ARBA" id="ARBA00023145"/>
    </source>
</evidence>
<dbReference type="InterPro" id="IPR033116">
    <property type="entry name" value="TRYPSIN_SER"/>
</dbReference>
<name>A0A8C6M5S2_NOTFU</name>
<dbReference type="PROSITE" id="PS00135">
    <property type="entry name" value="TRYPSIN_SER"/>
    <property type="match status" value="1"/>
</dbReference>
<dbReference type="PROSITE" id="PS50240">
    <property type="entry name" value="TRYPSIN_DOM"/>
    <property type="match status" value="1"/>
</dbReference>
<keyword evidence="7" id="KW-1015">Disulfide bond</keyword>
<evidence type="ECO:0000313" key="12">
    <source>
        <dbReference type="Ensembl" id="ENSNFUP00015028345.1"/>
    </source>
</evidence>
<dbReference type="SUPFAM" id="SSF50494">
    <property type="entry name" value="Trypsin-like serine proteases"/>
    <property type="match status" value="1"/>
</dbReference>
<evidence type="ECO:0000256" key="9">
    <source>
        <dbReference type="ARBA" id="ARBA00038868"/>
    </source>
</evidence>
<reference evidence="12" key="1">
    <citation type="submission" date="2025-08" db="UniProtKB">
        <authorList>
            <consortium name="Ensembl"/>
        </authorList>
    </citation>
    <scope>IDENTIFICATION</scope>
</reference>
<sequence length="308" mass="34165">MNSNHLSKIQVTTHALIGKIRKYFAISTFYRVFFSPTHISLVVLSRVLYCVLKVQEHSGNAAHVRAIRRLKHLMLRETAHWFGAALDDDRIVGGYECPKNSVPYQVSLFAGYNYCGGILLSDEWVLSAAHCKSKSDVEVRLGEHDIWEPENTEQHIMSAEFIHHPDYNPRTQDSDIMLIRLSRTATLNSFVRPVALPSKCASAGSRCLVSGWGNIRPNKLQCLDIPVLSDDTCFNSYPFQITDNMICAGFLEGGKDSCQGDSGGPLVCDGELQGVVSWGKGCALKNKPGVYTKVCNYVSWIKTTMASG</sequence>
<evidence type="ECO:0000256" key="10">
    <source>
        <dbReference type="RuleBase" id="RU363034"/>
    </source>
</evidence>
<dbReference type="InterPro" id="IPR001314">
    <property type="entry name" value="Peptidase_S1A"/>
</dbReference>
<dbReference type="GO" id="GO:0004252">
    <property type="term" value="F:serine-type endopeptidase activity"/>
    <property type="evidence" value="ECO:0007669"/>
    <property type="project" value="UniProtKB-EC"/>
</dbReference>
<reference evidence="12" key="2">
    <citation type="submission" date="2025-09" db="UniProtKB">
        <authorList>
            <consortium name="Ensembl"/>
        </authorList>
    </citation>
    <scope>IDENTIFICATION</scope>
</reference>
<dbReference type="GO" id="GO:0006508">
    <property type="term" value="P:proteolysis"/>
    <property type="evidence" value="ECO:0007669"/>
    <property type="project" value="UniProtKB-KW"/>
</dbReference>
<evidence type="ECO:0000256" key="3">
    <source>
        <dbReference type="ARBA" id="ARBA00022670"/>
    </source>
</evidence>
<keyword evidence="13" id="KW-1185">Reference proteome</keyword>
<dbReference type="AlphaFoldDB" id="A0A8C6M5S2"/>
<evidence type="ECO:0000256" key="4">
    <source>
        <dbReference type="ARBA" id="ARBA00022801"/>
    </source>
</evidence>
<dbReference type="InterPro" id="IPR018114">
    <property type="entry name" value="TRYPSIN_HIS"/>
</dbReference>
<dbReference type="SMART" id="SM00020">
    <property type="entry name" value="Tryp_SPc"/>
    <property type="match status" value="1"/>
</dbReference>
<keyword evidence="3 10" id="KW-0645">Protease</keyword>
<dbReference type="PRINTS" id="PR00722">
    <property type="entry name" value="CHYMOTRYPSIN"/>
</dbReference>
<dbReference type="InterPro" id="IPR043504">
    <property type="entry name" value="Peptidase_S1_PA_chymotrypsin"/>
</dbReference>
<dbReference type="Pfam" id="PF00089">
    <property type="entry name" value="Trypsin"/>
    <property type="match status" value="1"/>
</dbReference>
<evidence type="ECO:0000259" key="11">
    <source>
        <dbReference type="PROSITE" id="PS50240"/>
    </source>
</evidence>
<dbReference type="InterPro" id="IPR050127">
    <property type="entry name" value="Serine_Proteases_S1"/>
</dbReference>
<protein>
    <recommendedName>
        <fullName evidence="9">trypsin</fullName>
        <ecNumber evidence="9">3.4.21.4</ecNumber>
    </recommendedName>
</protein>
<proteinExistence type="predicted"/>
<evidence type="ECO:0000256" key="2">
    <source>
        <dbReference type="ARBA" id="ARBA00022525"/>
    </source>
</evidence>
<evidence type="ECO:0000256" key="5">
    <source>
        <dbReference type="ARBA" id="ARBA00022825"/>
    </source>
</evidence>
<dbReference type="EC" id="3.4.21.4" evidence="9"/>
<gene>
    <name evidence="12" type="primary">LOC107374124</name>
</gene>
<comment type="subcellular location">
    <subcellularLocation>
        <location evidence="1">Secreted</location>
        <location evidence="1">Extracellular space</location>
    </subcellularLocation>
</comment>
<evidence type="ECO:0000256" key="8">
    <source>
        <dbReference type="ARBA" id="ARBA00036320"/>
    </source>
</evidence>
<evidence type="ECO:0000256" key="7">
    <source>
        <dbReference type="ARBA" id="ARBA00023157"/>
    </source>
</evidence>
<dbReference type="Proteomes" id="UP000694548">
    <property type="component" value="Unassembled WGS sequence"/>
</dbReference>
<dbReference type="InterPro" id="IPR009003">
    <property type="entry name" value="Peptidase_S1_PA"/>
</dbReference>
<keyword evidence="4 10" id="KW-0378">Hydrolase</keyword>
<dbReference type="InterPro" id="IPR001254">
    <property type="entry name" value="Trypsin_dom"/>
</dbReference>
<comment type="catalytic activity">
    <reaction evidence="8">
        <text>Preferential cleavage: Arg-|-Xaa, Lys-|-Xaa.</text>
        <dbReference type="EC" id="3.4.21.4"/>
    </reaction>
</comment>
<dbReference type="PANTHER" id="PTHR24264">
    <property type="entry name" value="TRYPSIN-RELATED"/>
    <property type="match status" value="1"/>
</dbReference>
<dbReference type="GO" id="GO:0005615">
    <property type="term" value="C:extracellular space"/>
    <property type="evidence" value="ECO:0007669"/>
    <property type="project" value="TreeGrafter"/>
</dbReference>
<keyword evidence="6" id="KW-0865">Zymogen</keyword>
<organism evidence="12 13">
    <name type="scientific">Nothobranchius furzeri</name>
    <name type="common">Turquoise killifish</name>
    <dbReference type="NCBI Taxonomy" id="105023"/>
    <lineage>
        <taxon>Eukaryota</taxon>
        <taxon>Metazoa</taxon>
        <taxon>Chordata</taxon>
        <taxon>Craniata</taxon>
        <taxon>Vertebrata</taxon>
        <taxon>Euteleostomi</taxon>
        <taxon>Actinopterygii</taxon>
        <taxon>Neopterygii</taxon>
        <taxon>Teleostei</taxon>
        <taxon>Neoteleostei</taxon>
        <taxon>Acanthomorphata</taxon>
        <taxon>Ovalentaria</taxon>
        <taxon>Atherinomorphae</taxon>
        <taxon>Cyprinodontiformes</taxon>
        <taxon>Nothobranchiidae</taxon>
        <taxon>Nothobranchius</taxon>
    </lineage>
</organism>
<dbReference type="Ensembl" id="ENSNFUT00015029617.1">
    <property type="protein sequence ID" value="ENSNFUP00015028345.1"/>
    <property type="gene ID" value="ENSNFUG00015013192.1"/>
</dbReference>
<dbReference type="CDD" id="cd00190">
    <property type="entry name" value="Tryp_SPc"/>
    <property type="match status" value="1"/>
</dbReference>
<dbReference type="GeneTree" id="ENSGT01050000244883"/>
<keyword evidence="5 10" id="KW-0720">Serine protease</keyword>
<accession>A0A8C6M5S2</accession>
<feature type="domain" description="Peptidase S1" evidence="11">
    <location>
        <begin position="91"/>
        <end position="306"/>
    </location>
</feature>
<dbReference type="FunFam" id="2.40.10.10:FF:000005">
    <property type="entry name" value="Serine protease 37"/>
    <property type="match status" value="1"/>
</dbReference>
<keyword evidence="2" id="KW-0964">Secreted</keyword>
<evidence type="ECO:0000313" key="13">
    <source>
        <dbReference type="Proteomes" id="UP000694548"/>
    </source>
</evidence>
<dbReference type="PROSITE" id="PS00134">
    <property type="entry name" value="TRYPSIN_HIS"/>
    <property type="match status" value="1"/>
</dbReference>
<dbReference type="PANTHER" id="PTHR24264:SF15">
    <property type="entry name" value="RIKEN CDNA 2210010C04 GENE"/>
    <property type="match status" value="1"/>
</dbReference>